<dbReference type="InterPro" id="IPR032033">
    <property type="entry name" value="Cytochrome_P460"/>
</dbReference>
<comment type="caution">
    <text evidence="2">The sequence shown here is derived from an EMBL/GenBank/DDBJ whole genome shotgun (WGS) entry which is preliminary data.</text>
</comment>
<evidence type="ECO:0000259" key="1">
    <source>
        <dbReference type="SMART" id="SM01235"/>
    </source>
</evidence>
<dbReference type="OrthoDB" id="196738at2"/>
<keyword evidence="3" id="KW-1185">Reference proteome</keyword>
<feature type="domain" description="Haem-binding" evidence="1">
    <location>
        <begin position="15"/>
        <end position="144"/>
    </location>
</feature>
<dbReference type="Pfam" id="PF14376">
    <property type="entry name" value="Haem_bd"/>
    <property type="match status" value="1"/>
</dbReference>
<dbReference type="InterPro" id="IPR025992">
    <property type="entry name" value="Haem-bd"/>
</dbReference>
<dbReference type="CDD" id="cd20753">
    <property type="entry name" value="cyt_P460_Mc-like"/>
    <property type="match status" value="1"/>
</dbReference>
<dbReference type="Proteomes" id="UP000240572">
    <property type="component" value="Unassembled WGS sequence"/>
</dbReference>
<dbReference type="SMART" id="SM01235">
    <property type="entry name" value="Haem_bd"/>
    <property type="match status" value="1"/>
</dbReference>
<protein>
    <submittedName>
        <fullName evidence="2">Cytochrome P460</fullName>
    </submittedName>
</protein>
<accession>A0A2P8D352</accession>
<dbReference type="Pfam" id="PF16694">
    <property type="entry name" value="Cytochrome_P460"/>
    <property type="match status" value="1"/>
</dbReference>
<dbReference type="InterPro" id="IPR038142">
    <property type="entry name" value="Cytochrome_P460_sp"/>
</dbReference>
<dbReference type="Gene3D" id="3.50.70.20">
    <property type="entry name" value="Cytochrome P460"/>
    <property type="match status" value="1"/>
</dbReference>
<dbReference type="AlphaFoldDB" id="A0A2P8D352"/>
<organism evidence="2 3">
    <name type="scientific">Taibaiella chishuiensis</name>
    <dbReference type="NCBI Taxonomy" id="1434707"/>
    <lineage>
        <taxon>Bacteria</taxon>
        <taxon>Pseudomonadati</taxon>
        <taxon>Bacteroidota</taxon>
        <taxon>Chitinophagia</taxon>
        <taxon>Chitinophagales</taxon>
        <taxon>Chitinophagaceae</taxon>
        <taxon>Taibaiella</taxon>
    </lineage>
</organism>
<reference evidence="2 3" key="1">
    <citation type="submission" date="2018-03" db="EMBL/GenBank/DDBJ databases">
        <title>Genomic Encyclopedia of Type Strains, Phase III (KMG-III): the genomes of soil and plant-associated and newly described type strains.</title>
        <authorList>
            <person name="Whitman W."/>
        </authorList>
    </citation>
    <scope>NUCLEOTIDE SEQUENCE [LARGE SCALE GENOMIC DNA]</scope>
    <source>
        <strain evidence="2 3">CGMCC 1.12700</strain>
    </source>
</reference>
<evidence type="ECO:0000313" key="2">
    <source>
        <dbReference type="EMBL" id="PSK91651.1"/>
    </source>
</evidence>
<dbReference type="EMBL" id="PYGD01000005">
    <property type="protein sequence ID" value="PSK91651.1"/>
    <property type="molecule type" value="Genomic_DNA"/>
</dbReference>
<evidence type="ECO:0000313" key="3">
    <source>
        <dbReference type="Proteomes" id="UP000240572"/>
    </source>
</evidence>
<gene>
    <name evidence="2" type="ORF">B0I18_105236</name>
</gene>
<dbReference type="RefSeq" id="WP_106523542.1">
    <property type="nucleotide sequence ID" value="NZ_PYGD01000005.1"/>
</dbReference>
<sequence length="315" mass="34903">MKRSQKRLWIWATPIVLFAGLQFFQPGQTNPPVTHPIQAPAAVTSILKRACYDCHSNETRLHWYNQVAPVSWLVSEHVNTGRSRFNFSTWDTLSPVQQQGLLWEMVNMVLDGKMPLPSYTAIHPAAKLSQEDIAVLKAYVNGLSPAQYHDTTMIRQAAQQYTTAGATAPGQSKPIPVAANGVAYQPGFRSWQVISTTNRFDNNRSIRVLYGNAIAAAAVKDNKINPWPQGSVLVKVVWDIVQEKNGDILPGAFNNVQIMIKDNKKFGASGGWGFAKFNGLELKPYGKTAAFNTACYNCHKAASDYDYVFNLPATQ</sequence>
<proteinExistence type="predicted"/>
<name>A0A2P8D352_9BACT</name>